<keyword evidence="4" id="KW-1185">Reference proteome</keyword>
<feature type="domain" description="Glycosyl transferase family 1" evidence="1">
    <location>
        <begin position="145"/>
        <end position="262"/>
    </location>
</feature>
<dbReference type="InterPro" id="IPR001296">
    <property type="entry name" value="Glyco_trans_1"/>
</dbReference>
<dbReference type="Pfam" id="PF00534">
    <property type="entry name" value="Glycos_transf_1"/>
    <property type="match status" value="1"/>
</dbReference>
<sequence>MKIAVVSSNTTILPPPRDGGTERIVFELSEEIAKRGHEVILYARGGSRSSGTLYSYPFDEFFDFTIGRYVQETLPPNVDIIHDHTFSSIMSSLSMGIPIVSTRHIPKMTDASHPVYVSNEALHSVGRGKGTFIYNGISPEAYQFSPTKQDYLLFLGRIVPSKGVAQAIEVAEQTNSRLIIAGPKHDTGYFNRYISPKLKNNHKLTYVGPVGGQERQDLLKYARCVLFPIQWSEPFGLVMIESLACGTPVLALNKGSVKEVLHGLPHYICNTPSEMAGKLRYIQNMYTPWELRNYVSQHFHINNMTEGYLQYYMKVIHEKHHLQR</sequence>
<comment type="caution">
    <text evidence="3">The sequence shown here is derived from an EMBL/GenBank/DDBJ whole genome shotgun (WGS) entry which is preliminary data.</text>
</comment>
<dbReference type="PANTHER" id="PTHR12526:SF595">
    <property type="entry name" value="BLL5217 PROTEIN"/>
    <property type="match status" value="1"/>
</dbReference>
<dbReference type="EMBL" id="SKFG01000001">
    <property type="protein sequence ID" value="TCZ80807.1"/>
    <property type="molecule type" value="Genomic_DNA"/>
</dbReference>
<feature type="domain" description="Glycosyltransferase subfamily 4-like N-terminal" evidence="2">
    <location>
        <begin position="19"/>
        <end position="107"/>
    </location>
</feature>
<dbReference type="InterPro" id="IPR028098">
    <property type="entry name" value="Glyco_trans_4-like_N"/>
</dbReference>
<dbReference type="Pfam" id="PF13439">
    <property type="entry name" value="Glyco_transf_4"/>
    <property type="match status" value="1"/>
</dbReference>
<dbReference type="AlphaFoldDB" id="A0A4R4ELY7"/>
<name>A0A4R4ELY7_9BACL</name>
<dbReference type="Gene3D" id="3.40.50.2000">
    <property type="entry name" value="Glycogen Phosphorylase B"/>
    <property type="match status" value="2"/>
</dbReference>
<dbReference type="GO" id="GO:0016757">
    <property type="term" value="F:glycosyltransferase activity"/>
    <property type="evidence" value="ECO:0007669"/>
    <property type="project" value="InterPro"/>
</dbReference>
<reference evidence="3 4" key="1">
    <citation type="submission" date="2019-03" db="EMBL/GenBank/DDBJ databases">
        <authorList>
            <person name="Kim M.K.M."/>
        </authorList>
    </citation>
    <scope>NUCLEOTIDE SEQUENCE [LARGE SCALE GENOMIC DNA]</scope>
    <source>
        <strain evidence="3 4">18JY21-1</strain>
    </source>
</reference>
<evidence type="ECO:0000313" key="3">
    <source>
        <dbReference type="EMBL" id="TCZ80807.1"/>
    </source>
</evidence>
<evidence type="ECO:0000259" key="2">
    <source>
        <dbReference type="Pfam" id="PF13439"/>
    </source>
</evidence>
<organism evidence="3 4">
    <name type="scientific">Paenibacillus albiflavus</name>
    <dbReference type="NCBI Taxonomy" id="2545760"/>
    <lineage>
        <taxon>Bacteria</taxon>
        <taxon>Bacillati</taxon>
        <taxon>Bacillota</taxon>
        <taxon>Bacilli</taxon>
        <taxon>Bacillales</taxon>
        <taxon>Paenibacillaceae</taxon>
        <taxon>Paenibacillus</taxon>
    </lineage>
</organism>
<evidence type="ECO:0000259" key="1">
    <source>
        <dbReference type="Pfam" id="PF00534"/>
    </source>
</evidence>
<keyword evidence="3" id="KW-0808">Transferase</keyword>
<dbReference type="PANTHER" id="PTHR12526">
    <property type="entry name" value="GLYCOSYLTRANSFERASE"/>
    <property type="match status" value="1"/>
</dbReference>
<dbReference type="SUPFAM" id="SSF53756">
    <property type="entry name" value="UDP-Glycosyltransferase/glycogen phosphorylase"/>
    <property type="match status" value="1"/>
</dbReference>
<dbReference type="Proteomes" id="UP000295418">
    <property type="component" value="Unassembled WGS sequence"/>
</dbReference>
<accession>A0A4R4ELY7</accession>
<evidence type="ECO:0000313" key="4">
    <source>
        <dbReference type="Proteomes" id="UP000295418"/>
    </source>
</evidence>
<protein>
    <submittedName>
        <fullName evidence="3">Glycosyltransferase family 4 protein</fullName>
    </submittedName>
</protein>
<dbReference type="RefSeq" id="WP_132415477.1">
    <property type="nucleotide sequence ID" value="NZ_SKFG01000001.1"/>
</dbReference>
<dbReference type="OrthoDB" id="9795068at2"/>
<gene>
    <name evidence="3" type="ORF">E0485_00490</name>
</gene>
<proteinExistence type="predicted"/>